<dbReference type="PROSITE" id="PS50850">
    <property type="entry name" value="MFS"/>
    <property type="match status" value="1"/>
</dbReference>
<evidence type="ECO:0000256" key="3">
    <source>
        <dbReference type="ARBA" id="ARBA00022475"/>
    </source>
</evidence>
<feature type="transmembrane region" description="Helical" evidence="7">
    <location>
        <begin position="146"/>
        <end position="164"/>
    </location>
</feature>
<keyword evidence="3" id="KW-1003">Cell membrane</keyword>
<keyword evidence="10" id="KW-1185">Reference proteome</keyword>
<evidence type="ECO:0000256" key="1">
    <source>
        <dbReference type="ARBA" id="ARBA00004651"/>
    </source>
</evidence>
<feature type="transmembrane region" description="Helical" evidence="7">
    <location>
        <begin position="88"/>
        <end position="107"/>
    </location>
</feature>
<feature type="transmembrane region" description="Helical" evidence="7">
    <location>
        <begin position="346"/>
        <end position="366"/>
    </location>
</feature>
<dbReference type="InterPro" id="IPR036259">
    <property type="entry name" value="MFS_trans_sf"/>
</dbReference>
<feature type="transmembrane region" description="Helical" evidence="7">
    <location>
        <begin position="286"/>
        <end position="306"/>
    </location>
</feature>
<dbReference type="Gene3D" id="1.20.1720.10">
    <property type="entry name" value="Multidrug resistance protein D"/>
    <property type="match status" value="1"/>
</dbReference>
<feature type="transmembrane region" description="Helical" evidence="7">
    <location>
        <begin position="410"/>
        <end position="431"/>
    </location>
</feature>
<feature type="transmembrane region" description="Helical" evidence="7">
    <location>
        <begin position="176"/>
        <end position="198"/>
    </location>
</feature>
<dbReference type="PANTHER" id="PTHR23501">
    <property type="entry name" value="MAJOR FACILITATOR SUPERFAMILY"/>
    <property type="match status" value="1"/>
</dbReference>
<accession>A0ABR5HNG6</accession>
<evidence type="ECO:0000313" key="10">
    <source>
        <dbReference type="Proteomes" id="UP000242951"/>
    </source>
</evidence>
<keyword evidence="4 7" id="KW-0812">Transmembrane</keyword>
<dbReference type="EMBL" id="LELG01000027">
    <property type="protein sequence ID" value="KMQ80911.1"/>
    <property type="molecule type" value="Genomic_DNA"/>
</dbReference>
<feature type="domain" description="Major facilitator superfamily (MFS) profile" evidence="8">
    <location>
        <begin position="22"/>
        <end position="521"/>
    </location>
</feature>
<dbReference type="SUPFAM" id="SSF103473">
    <property type="entry name" value="MFS general substrate transporter"/>
    <property type="match status" value="1"/>
</dbReference>
<dbReference type="InterPro" id="IPR020846">
    <property type="entry name" value="MFS_dom"/>
</dbReference>
<keyword evidence="5 7" id="KW-1133">Transmembrane helix</keyword>
<keyword evidence="6 7" id="KW-0472">Membrane</keyword>
<evidence type="ECO:0000313" key="9">
    <source>
        <dbReference type="EMBL" id="KMQ80911.1"/>
    </source>
</evidence>
<feature type="transmembrane region" description="Helical" evidence="7">
    <location>
        <begin position="378"/>
        <end position="398"/>
    </location>
</feature>
<dbReference type="PANTHER" id="PTHR23501:SF174">
    <property type="entry name" value="MULTIDRUG EXPORT PROTEIN EMRB-RELATED"/>
    <property type="match status" value="1"/>
</dbReference>
<name>A0ABR5HNG6_9BURK</name>
<feature type="transmembrane region" description="Helical" evidence="7">
    <location>
        <begin position="20"/>
        <end position="40"/>
    </location>
</feature>
<feature type="transmembrane region" description="Helical" evidence="7">
    <location>
        <begin position="210"/>
        <end position="231"/>
    </location>
</feature>
<feature type="transmembrane region" description="Helical" evidence="7">
    <location>
        <begin position="312"/>
        <end position="334"/>
    </location>
</feature>
<dbReference type="Gene3D" id="1.20.1250.20">
    <property type="entry name" value="MFS general substrate transporter like domains"/>
    <property type="match status" value="1"/>
</dbReference>
<feature type="transmembrane region" description="Helical" evidence="7">
    <location>
        <begin position="60"/>
        <end position="79"/>
    </location>
</feature>
<dbReference type="CDD" id="cd17503">
    <property type="entry name" value="MFS_LmrB_MDR_like"/>
    <property type="match status" value="1"/>
</dbReference>
<evidence type="ECO:0000256" key="7">
    <source>
        <dbReference type="SAM" id="Phobius"/>
    </source>
</evidence>
<dbReference type="InterPro" id="IPR011701">
    <property type="entry name" value="MFS"/>
</dbReference>
<evidence type="ECO:0000256" key="2">
    <source>
        <dbReference type="ARBA" id="ARBA00022448"/>
    </source>
</evidence>
<comment type="caution">
    <text evidence="9">The sequence shown here is derived from an EMBL/GenBank/DDBJ whole genome shotgun (WGS) entry which is preliminary data.</text>
</comment>
<evidence type="ECO:0000256" key="5">
    <source>
        <dbReference type="ARBA" id="ARBA00022989"/>
    </source>
</evidence>
<organism evidence="9 10">
    <name type="scientific">Candidatus Burkholderia pumila</name>
    <dbReference type="NCBI Taxonomy" id="1090375"/>
    <lineage>
        <taxon>Bacteria</taxon>
        <taxon>Pseudomonadati</taxon>
        <taxon>Pseudomonadota</taxon>
        <taxon>Betaproteobacteria</taxon>
        <taxon>Burkholderiales</taxon>
        <taxon>Burkholderiaceae</taxon>
        <taxon>Burkholderia</taxon>
    </lineage>
</organism>
<feature type="transmembrane region" description="Helical" evidence="7">
    <location>
        <begin position="492"/>
        <end position="516"/>
    </location>
</feature>
<proteinExistence type="predicted"/>
<dbReference type="Proteomes" id="UP000242951">
    <property type="component" value="Unassembled WGS sequence"/>
</dbReference>
<feature type="transmembrane region" description="Helical" evidence="7">
    <location>
        <begin position="243"/>
        <end position="265"/>
    </location>
</feature>
<evidence type="ECO:0000256" key="6">
    <source>
        <dbReference type="ARBA" id="ARBA00023136"/>
    </source>
</evidence>
<dbReference type="InterPro" id="IPR004638">
    <property type="entry name" value="EmrB-like"/>
</dbReference>
<keyword evidence="2" id="KW-0813">Transport</keyword>
<evidence type="ECO:0000256" key="4">
    <source>
        <dbReference type="ARBA" id="ARBA00022692"/>
    </source>
</evidence>
<reference evidence="9 10" key="1">
    <citation type="submission" date="2015-06" db="EMBL/GenBank/DDBJ databases">
        <title>Comparative genomics of Burkholderia leaf nodule symbionts.</title>
        <authorList>
            <person name="Carlier A."/>
            <person name="Eberl L."/>
            <person name="Pinto-Carbo M."/>
        </authorList>
    </citation>
    <scope>NUCLEOTIDE SEQUENCE [LARGE SCALE GENOMIC DNA]</scope>
    <source>
        <strain evidence="9 10">UZHbot3</strain>
    </source>
</reference>
<evidence type="ECO:0000259" key="8">
    <source>
        <dbReference type="PROSITE" id="PS50850"/>
    </source>
</evidence>
<comment type="subcellular location">
    <subcellularLocation>
        <location evidence="1">Cell membrane</location>
        <topology evidence="1">Multi-pass membrane protein</topology>
    </subcellularLocation>
</comment>
<protein>
    <submittedName>
        <fullName evidence="9">Inner membrane component of tripartite multidrug resistance system</fullName>
    </submittedName>
</protein>
<dbReference type="NCBIfam" id="TIGR00711">
    <property type="entry name" value="efflux_EmrB"/>
    <property type="match status" value="1"/>
</dbReference>
<gene>
    <name evidence="9" type="ORF">BPMI_04113c</name>
</gene>
<dbReference type="Pfam" id="PF07690">
    <property type="entry name" value="MFS_1"/>
    <property type="match status" value="1"/>
</dbReference>
<sequence>MSDTQAEHDASSWKPRSNPWLIAVVATLAAFMEVLDTTIVNVALPHIAGTMSASYDEATWTLTSYLVANGIVLPLSAYFSKILGRKRYFLICIAAFTVCSFMCGIATNLSELIFFRVLQGFFGGGLQPSQQSIILDTFPPEQRGRAFSISAVAIVVAPVLGPTLGGRITDNFTWPWAFLINVPVGVLTTIAVAQFVEDPPWEKKKDPKEVGIDAIGISLIAIGLGCLQVFLDRGKDDDWFKSSFITTFAVLAAVGIVGATFWLLYAKRPVVDLRVMKDRNFALGSASIFGFASVLYGSAVLIPQLAQQQLGYTATLAGLVLSPGAVCIVLLIPIVSKLMNIIQTRYLVGFGFFLMGCSLLYSHHLVPNIDYNTLTMMRSAQSIGIGFLFVPVTTLAYLSLPKNLNNDASALFTMFRNIAGSIGISLATAAIRERTQANMAHMVEHMTPLNQNYSDAVARIARTLMDSGQTMSQAMTAATGRMYTTFVSQAAIMAYLDVFLICAVFSFMFIPLTFFFSPVKASGQAGGH</sequence>